<evidence type="ECO:0000256" key="1">
    <source>
        <dbReference type="SAM" id="Phobius"/>
    </source>
</evidence>
<keyword evidence="1" id="KW-1133">Transmembrane helix</keyword>
<sequence length="88" mass="9797">MRRKMKAIVNIVLIGLVLLFATGYRFNSQYANSGMRGHMSGPNVSNLGDIIVMSLIWVETAPAEMIIILIHFLGEVACITQTYRGLKK</sequence>
<dbReference type="Proteomes" id="UP000188993">
    <property type="component" value="Chromosome"/>
</dbReference>
<dbReference type="AlphaFoldDB" id="A0A1S6IRT9"/>
<organism evidence="2 3">
    <name type="scientific">Jeotgalibaca dankookensis</name>
    <dbReference type="NCBI Taxonomy" id="708126"/>
    <lineage>
        <taxon>Bacteria</taxon>
        <taxon>Bacillati</taxon>
        <taxon>Bacillota</taxon>
        <taxon>Bacilli</taxon>
        <taxon>Lactobacillales</taxon>
        <taxon>Carnobacteriaceae</taxon>
        <taxon>Jeotgalibaca</taxon>
    </lineage>
</organism>
<name>A0A1S6IRT9_9LACT</name>
<proteinExistence type="predicted"/>
<dbReference type="RefSeq" id="WP_062469723.1">
    <property type="nucleotide sequence ID" value="NZ_BBYN01000014.1"/>
</dbReference>
<keyword evidence="1" id="KW-0812">Transmembrane</keyword>
<gene>
    <name evidence="2" type="ORF">BW727_101941</name>
</gene>
<dbReference type="EMBL" id="CP019728">
    <property type="protein sequence ID" value="AQS54265.1"/>
    <property type="molecule type" value="Genomic_DNA"/>
</dbReference>
<protein>
    <submittedName>
        <fullName evidence="2">Uncharacterized protein</fullName>
    </submittedName>
</protein>
<evidence type="ECO:0000313" key="2">
    <source>
        <dbReference type="EMBL" id="AQS54265.1"/>
    </source>
</evidence>
<keyword evidence="1" id="KW-0472">Membrane</keyword>
<reference evidence="2 3" key="1">
    <citation type="journal article" date="2014" name="Int. J. Syst. Evol. Microbiol.">
        <title>Jeotgalibaca dankookensis gen. nov., sp. nov., a member of the family Carnobacteriaceae, isolated from seujeot (Korean traditional food).</title>
        <authorList>
            <person name="Lee D.G."/>
            <person name="Trujillo M.E."/>
            <person name="Kang H."/>
            <person name="Ahn T.Y."/>
        </authorList>
    </citation>
    <scope>NUCLEOTIDE SEQUENCE [LARGE SCALE GENOMIC DNA]</scope>
    <source>
        <strain evidence="2 3">EX-07</strain>
    </source>
</reference>
<keyword evidence="3" id="KW-1185">Reference proteome</keyword>
<evidence type="ECO:0000313" key="3">
    <source>
        <dbReference type="Proteomes" id="UP000188993"/>
    </source>
</evidence>
<dbReference type="KEGG" id="jda:BW727_101941"/>
<dbReference type="STRING" id="708126.BW727_101941"/>
<feature type="transmembrane region" description="Helical" evidence="1">
    <location>
        <begin position="7"/>
        <end position="26"/>
    </location>
</feature>
<accession>A0A1S6IRT9</accession>